<proteinExistence type="predicted"/>
<dbReference type="Proteomes" id="UP000247409">
    <property type="component" value="Unassembled WGS sequence"/>
</dbReference>
<keyword evidence="1" id="KW-0812">Transmembrane</keyword>
<gene>
    <name evidence="2" type="ORF">BWQ96_08584</name>
</gene>
<reference evidence="2 3" key="1">
    <citation type="journal article" date="2018" name="Mol. Biol. Evol.">
        <title>Analysis of the draft genome of the red seaweed Gracilariopsis chorda provides insights into genome size evolution in Rhodophyta.</title>
        <authorList>
            <person name="Lee J."/>
            <person name="Yang E.C."/>
            <person name="Graf L."/>
            <person name="Yang J.H."/>
            <person name="Qiu H."/>
            <person name="Zel Zion U."/>
            <person name="Chan C.X."/>
            <person name="Stephens T.G."/>
            <person name="Weber A.P.M."/>
            <person name="Boo G.H."/>
            <person name="Boo S.M."/>
            <person name="Kim K.M."/>
            <person name="Shin Y."/>
            <person name="Jung M."/>
            <person name="Lee S.J."/>
            <person name="Yim H.S."/>
            <person name="Lee J.H."/>
            <person name="Bhattacharya D."/>
            <person name="Yoon H.S."/>
        </authorList>
    </citation>
    <scope>NUCLEOTIDE SEQUENCE [LARGE SCALE GENOMIC DNA]</scope>
    <source>
        <strain evidence="2 3">SKKU-2015</strain>
        <tissue evidence="2">Whole body</tissue>
    </source>
</reference>
<protein>
    <submittedName>
        <fullName evidence="2">Uncharacterized protein</fullName>
    </submittedName>
</protein>
<feature type="transmembrane region" description="Helical" evidence="1">
    <location>
        <begin position="41"/>
        <end position="65"/>
    </location>
</feature>
<accession>A0A2V3II13</accession>
<evidence type="ECO:0000313" key="2">
    <source>
        <dbReference type="EMBL" id="PXF41699.1"/>
    </source>
</evidence>
<evidence type="ECO:0000313" key="3">
    <source>
        <dbReference type="Proteomes" id="UP000247409"/>
    </source>
</evidence>
<keyword evidence="1" id="KW-1133">Transmembrane helix</keyword>
<keyword evidence="1" id="KW-0472">Membrane</keyword>
<evidence type="ECO:0000256" key="1">
    <source>
        <dbReference type="SAM" id="Phobius"/>
    </source>
</evidence>
<organism evidence="2 3">
    <name type="scientific">Gracilariopsis chorda</name>
    <dbReference type="NCBI Taxonomy" id="448386"/>
    <lineage>
        <taxon>Eukaryota</taxon>
        <taxon>Rhodophyta</taxon>
        <taxon>Florideophyceae</taxon>
        <taxon>Rhodymeniophycidae</taxon>
        <taxon>Gracilariales</taxon>
        <taxon>Gracilariaceae</taxon>
        <taxon>Gracilariopsis</taxon>
    </lineage>
</organism>
<keyword evidence="3" id="KW-1185">Reference proteome</keyword>
<comment type="caution">
    <text evidence="2">The sequence shown here is derived from an EMBL/GenBank/DDBJ whole genome shotgun (WGS) entry which is preliminary data.</text>
</comment>
<feature type="transmembrane region" description="Helical" evidence="1">
    <location>
        <begin position="15"/>
        <end position="35"/>
    </location>
</feature>
<sequence>MEYCSKVRLPERTEMLIFLWLGLWWLVGSIALTIVKSSRAPSIAVVPVVLAWILFALCLISALVASRGPTLKGTRTFFSLSQQNLAAEEP</sequence>
<dbReference type="EMBL" id="NBIV01000202">
    <property type="protein sequence ID" value="PXF41699.1"/>
    <property type="molecule type" value="Genomic_DNA"/>
</dbReference>
<name>A0A2V3II13_9FLOR</name>
<dbReference type="AlphaFoldDB" id="A0A2V3II13"/>